<keyword evidence="4" id="KW-1185">Reference proteome</keyword>
<keyword evidence="1" id="KW-0472">Membrane</keyword>
<dbReference type="InterPro" id="IPR050789">
    <property type="entry name" value="Diverse_Enzym_Activities"/>
</dbReference>
<comment type="caution">
    <text evidence="3">The sequence shown here is derived from an EMBL/GenBank/DDBJ whole genome shotgun (WGS) entry which is preliminary data.</text>
</comment>
<dbReference type="EMBL" id="QLLN01000006">
    <property type="protein sequence ID" value="RAJ08933.1"/>
    <property type="molecule type" value="Genomic_DNA"/>
</dbReference>
<accession>A0A327QZQ5</accession>
<sequence>MTELNLNKKLLPTPYLKNGRICASHLVCAFLLSSIYRKSMFIKISYFSYTEPLYPIRTLLMRTAIVKIITLTFSILIIVTLFGCNSKNKESIKDTKRVTSQNVLSVVIDSINSDINNGDYGLIDRFMVIRNDELLADYKYEQDYETMAQKYDTVNHQFNFNSTDWHPYYKQTELHTLQSVTKSITSILLGIALDLNGDYNVSNKAMPLLTGYNTDFQDKQKQNISIEDLLTMRSGLQWNEETDHNDTTNDCFRLESSDNWIEYVLSKPMDTIPGTKFVYNGGATVLLGKIVRTITGKRIDDWAEEKLFEPLGITDYYWKETPYGEIDTEGGLYLKAEDLAKIGILFLNKGKWNDKQIVSESWVNTSTSPLIKDVKPEWRRDMGYGYQWWIPEYTNKGESSIYAGNGYGGQYLMMAPEYNLIIIFNGWNINDEPEKSTWRVLQDRIIPTLKNK</sequence>
<dbReference type="Proteomes" id="UP000249696">
    <property type="component" value="Unassembled WGS sequence"/>
</dbReference>
<protein>
    <submittedName>
        <fullName evidence="3">Beta-lactamase</fullName>
    </submittedName>
</protein>
<dbReference type="PANTHER" id="PTHR43283:SF7">
    <property type="entry name" value="BETA-LACTAMASE-RELATED DOMAIN-CONTAINING PROTEIN"/>
    <property type="match status" value="1"/>
</dbReference>
<dbReference type="AlphaFoldDB" id="A0A327QZQ5"/>
<evidence type="ECO:0000313" key="3">
    <source>
        <dbReference type="EMBL" id="RAJ08933.1"/>
    </source>
</evidence>
<dbReference type="SUPFAM" id="SSF56601">
    <property type="entry name" value="beta-lactamase/transpeptidase-like"/>
    <property type="match status" value="1"/>
</dbReference>
<keyword evidence="1" id="KW-1133">Transmembrane helix</keyword>
<dbReference type="PANTHER" id="PTHR43283">
    <property type="entry name" value="BETA-LACTAMASE-RELATED"/>
    <property type="match status" value="1"/>
</dbReference>
<name>A0A327QZQ5_9FLAO</name>
<reference evidence="3 4" key="1">
    <citation type="submission" date="2018-06" db="EMBL/GenBank/DDBJ databases">
        <title>Genomic Encyclopedia of Archaeal and Bacterial Type Strains, Phase II (KMG-II): from individual species to whole genera.</title>
        <authorList>
            <person name="Goeker M."/>
        </authorList>
    </citation>
    <scope>NUCLEOTIDE SEQUENCE [LARGE SCALE GENOMIC DNA]</scope>
    <source>
        <strain evidence="3 4">DSM 23522</strain>
    </source>
</reference>
<proteinExistence type="predicted"/>
<feature type="domain" description="Beta-lactamase-related" evidence="2">
    <location>
        <begin position="169"/>
        <end position="424"/>
    </location>
</feature>
<dbReference type="Pfam" id="PF00144">
    <property type="entry name" value="Beta-lactamase"/>
    <property type="match status" value="1"/>
</dbReference>
<gene>
    <name evidence="3" type="ORF">LV92_03151</name>
</gene>
<evidence type="ECO:0000256" key="1">
    <source>
        <dbReference type="SAM" id="Phobius"/>
    </source>
</evidence>
<keyword evidence="1" id="KW-0812">Transmembrane</keyword>
<dbReference type="InterPro" id="IPR001466">
    <property type="entry name" value="Beta-lactam-related"/>
</dbReference>
<dbReference type="Gene3D" id="3.40.710.10">
    <property type="entry name" value="DD-peptidase/beta-lactamase superfamily"/>
    <property type="match status" value="1"/>
</dbReference>
<evidence type="ECO:0000313" key="4">
    <source>
        <dbReference type="Proteomes" id="UP000249696"/>
    </source>
</evidence>
<organism evidence="3 4">
    <name type="scientific">Arenibacter echinorum</name>
    <dbReference type="NCBI Taxonomy" id="440515"/>
    <lineage>
        <taxon>Bacteria</taxon>
        <taxon>Pseudomonadati</taxon>
        <taxon>Bacteroidota</taxon>
        <taxon>Flavobacteriia</taxon>
        <taxon>Flavobacteriales</taxon>
        <taxon>Flavobacteriaceae</taxon>
        <taxon>Arenibacter</taxon>
    </lineage>
</organism>
<evidence type="ECO:0000259" key="2">
    <source>
        <dbReference type="Pfam" id="PF00144"/>
    </source>
</evidence>
<feature type="transmembrane region" description="Helical" evidence="1">
    <location>
        <begin position="64"/>
        <end position="83"/>
    </location>
</feature>
<dbReference type="InterPro" id="IPR012338">
    <property type="entry name" value="Beta-lactam/transpept-like"/>
</dbReference>